<dbReference type="PANTHER" id="PTHR43283:SF7">
    <property type="entry name" value="BETA-LACTAMASE-RELATED DOMAIN-CONTAINING PROTEIN"/>
    <property type="match status" value="1"/>
</dbReference>
<reference evidence="3" key="1">
    <citation type="submission" date="2016-10" db="EMBL/GenBank/DDBJ databases">
        <authorList>
            <person name="Varghese N."/>
            <person name="Submissions S."/>
        </authorList>
    </citation>
    <scope>NUCLEOTIDE SEQUENCE [LARGE SCALE GENOMIC DNA]</scope>
    <source>
        <strain evidence="3">P18</strain>
    </source>
</reference>
<organism evidence="2 3">
    <name type="scientific">Butyrivibrio proteoclasticus</name>
    <dbReference type="NCBI Taxonomy" id="43305"/>
    <lineage>
        <taxon>Bacteria</taxon>
        <taxon>Bacillati</taxon>
        <taxon>Bacillota</taxon>
        <taxon>Clostridia</taxon>
        <taxon>Lachnospirales</taxon>
        <taxon>Lachnospiraceae</taxon>
        <taxon>Butyrivibrio</taxon>
    </lineage>
</organism>
<evidence type="ECO:0000313" key="2">
    <source>
        <dbReference type="EMBL" id="SFP82561.1"/>
    </source>
</evidence>
<dbReference type="EMBL" id="FOXO01000009">
    <property type="protein sequence ID" value="SFP82561.1"/>
    <property type="molecule type" value="Genomic_DNA"/>
</dbReference>
<dbReference type="InterPro" id="IPR012338">
    <property type="entry name" value="Beta-lactam/transpept-like"/>
</dbReference>
<name>A0A1I5TI69_9FIRM</name>
<evidence type="ECO:0000259" key="1">
    <source>
        <dbReference type="Pfam" id="PF00144"/>
    </source>
</evidence>
<dbReference type="OrthoDB" id="9773047at2"/>
<dbReference type="Pfam" id="PF00144">
    <property type="entry name" value="Beta-lactamase"/>
    <property type="match status" value="1"/>
</dbReference>
<gene>
    <name evidence="2" type="ORF">SAMN04487928_10940</name>
</gene>
<proteinExistence type="predicted"/>
<dbReference type="InterPro" id="IPR001466">
    <property type="entry name" value="Beta-lactam-related"/>
</dbReference>
<evidence type="ECO:0000313" key="3">
    <source>
        <dbReference type="Proteomes" id="UP000182624"/>
    </source>
</evidence>
<dbReference type="SUPFAM" id="SSF56601">
    <property type="entry name" value="beta-lactamase/transpeptidase-like"/>
    <property type="match status" value="1"/>
</dbReference>
<keyword evidence="3" id="KW-1185">Reference proteome</keyword>
<sequence length="494" mass="55721">MFSFNRAYPEDVSISSSSIKDLLEFLNGKEIPMHSLLIMRNDNLIFEKYYAPYKADTLHRMFSISKTITALAIFLLIDKGLIGIDNSITDYFPEYVNSSTHRWIKDTTIRNMLEMRTCHASTTYKVDMKSDWVESFFTVEPTHKPGTVFHYDTSAAHVLCALVEKLTQMPMLDYLKENVFNYMDFSKDSYMVKDPFGVSMGGSGLVATPMDFMKILYLIDKKGTIECNDGVTRTLLPSDLIELATSNISDTVMTAPISGESQGYGMQIWQNEKGGYVLYGMGGQLGISIPDKNLLITTTADTQGIQGGNQIIYDGIYQFLLPGIDGANTAEDYQKLVSYADTLAIAPPKLAINHSYTKYSTKKLTSDLHQTYALLPNKQGFTKIQLDICPGNKQSTITFFTNDSTLKSGAFKLSFGLEHMEEGIFPKYDNPYTAGAVFLRENVLYIRFHLIGESVGSIRMELYFGDNDITIFMRKIEETYFKEFDGHLYGTLEN</sequence>
<feature type="domain" description="Beta-lactamase-related" evidence="1">
    <location>
        <begin position="30"/>
        <end position="300"/>
    </location>
</feature>
<dbReference type="InterPro" id="IPR050789">
    <property type="entry name" value="Diverse_Enzym_Activities"/>
</dbReference>
<accession>A0A1I5TI69</accession>
<dbReference type="PANTHER" id="PTHR43283">
    <property type="entry name" value="BETA-LACTAMASE-RELATED"/>
    <property type="match status" value="1"/>
</dbReference>
<dbReference type="Gene3D" id="3.40.710.10">
    <property type="entry name" value="DD-peptidase/beta-lactamase superfamily"/>
    <property type="match status" value="1"/>
</dbReference>
<dbReference type="RefSeq" id="WP_074886559.1">
    <property type="nucleotide sequence ID" value="NZ_FOXO01000009.1"/>
</dbReference>
<protein>
    <submittedName>
        <fullName evidence="2">CubicO group peptidase, beta-lactamase class C family</fullName>
    </submittedName>
</protein>
<dbReference type="Proteomes" id="UP000182624">
    <property type="component" value="Unassembled WGS sequence"/>
</dbReference>
<dbReference type="AlphaFoldDB" id="A0A1I5TI69"/>